<evidence type="ECO:0000256" key="2">
    <source>
        <dbReference type="ARBA" id="ARBA00006555"/>
    </source>
</evidence>
<evidence type="ECO:0000256" key="5">
    <source>
        <dbReference type="ARBA" id="ARBA00022519"/>
    </source>
</evidence>
<dbReference type="NCBIfam" id="TIGR01352">
    <property type="entry name" value="tonB_Cterm"/>
    <property type="match status" value="1"/>
</dbReference>
<comment type="similarity">
    <text evidence="2 10">Belongs to the TonB family.</text>
</comment>
<comment type="subcellular location">
    <subcellularLocation>
        <location evidence="1 10">Cell inner membrane</location>
        <topology evidence="1 10">Single-pass membrane protein</topology>
        <orientation evidence="1 10">Periplasmic side</orientation>
    </subcellularLocation>
</comment>
<evidence type="ECO:0000313" key="14">
    <source>
        <dbReference type="Proteomes" id="UP000368474"/>
    </source>
</evidence>
<dbReference type="GO" id="GO:0031992">
    <property type="term" value="F:energy transducer activity"/>
    <property type="evidence" value="ECO:0007669"/>
    <property type="project" value="InterPro"/>
</dbReference>
<dbReference type="GO" id="GO:0015891">
    <property type="term" value="P:siderophore transport"/>
    <property type="evidence" value="ECO:0007669"/>
    <property type="project" value="InterPro"/>
</dbReference>
<keyword evidence="14" id="KW-1185">Reference proteome</keyword>
<feature type="compositionally biased region" description="Pro residues" evidence="11">
    <location>
        <begin position="56"/>
        <end position="78"/>
    </location>
</feature>
<organism evidence="13 14">
    <name type="scientific">Pandoraea morbifera</name>
    <dbReference type="NCBI Taxonomy" id="2508300"/>
    <lineage>
        <taxon>Bacteria</taxon>
        <taxon>Pseudomonadati</taxon>
        <taxon>Pseudomonadota</taxon>
        <taxon>Betaproteobacteria</taxon>
        <taxon>Burkholderiales</taxon>
        <taxon>Burkholderiaceae</taxon>
        <taxon>Pandoraea</taxon>
    </lineage>
</organism>
<feature type="domain" description="TonB C-terminal" evidence="12">
    <location>
        <begin position="129"/>
        <end position="213"/>
    </location>
</feature>
<dbReference type="InterPro" id="IPR037682">
    <property type="entry name" value="TonB_C"/>
</dbReference>
<dbReference type="RefSeq" id="WP_150568472.1">
    <property type="nucleotide sequence ID" value="NZ_CABPSD010000018.1"/>
</dbReference>
<keyword evidence="3 10" id="KW-0813">Transport</keyword>
<feature type="transmembrane region" description="Helical" evidence="10">
    <location>
        <begin position="12"/>
        <end position="31"/>
    </location>
</feature>
<accession>A0A5E4YAG4</accession>
<keyword evidence="7 10" id="KW-0653">Protein transport</keyword>
<dbReference type="GO" id="GO:0030288">
    <property type="term" value="C:outer membrane-bounded periplasmic space"/>
    <property type="evidence" value="ECO:0007669"/>
    <property type="project" value="InterPro"/>
</dbReference>
<dbReference type="GO" id="GO:0055085">
    <property type="term" value="P:transmembrane transport"/>
    <property type="evidence" value="ECO:0007669"/>
    <property type="project" value="InterPro"/>
</dbReference>
<evidence type="ECO:0000256" key="7">
    <source>
        <dbReference type="ARBA" id="ARBA00022927"/>
    </source>
</evidence>
<keyword evidence="4 10" id="KW-1003">Cell membrane</keyword>
<evidence type="ECO:0000313" key="13">
    <source>
        <dbReference type="EMBL" id="VVE45417.1"/>
    </source>
</evidence>
<dbReference type="AlphaFoldDB" id="A0A5E4YAG4"/>
<dbReference type="PANTHER" id="PTHR33446:SF2">
    <property type="entry name" value="PROTEIN TONB"/>
    <property type="match status" value="1"/>
</dbReference>
<protein>
    <recommendedName>
        <fullName evidence="10">Protein TonB</fullName>
    </recommendedName>
</protein>
<dbReference type="PROSITE" id="PS52015">
    <property type="entry name" value="TONB_CTD"/>
    <property type="match status" value="1"/>
</dbReference>
<evidence type="ECO:0000256" key="9">
    <source>
        <dbReference type="ARBA" id="ARBA00023136"/>
    </source>
</evidence>
<dbReference type="InterPro" id="IPR051045">
    <property type="entry name" value="TonB-dependent_transducer"/>
</dbReference>
<dbReference type="GO" id="GO:0015031">
    <property type="term" value="P:protein transport"/>
    <property type="evidence" value="ECO:0007669"/>
    <property type="project" value="UniProtKB-UniRule"/>
</dbReference>
<name>A0A5E4YAG4_9BURK</name>
<dbReference type="Proteomes" id="UP000368474">
    <property type="component" value="Unassembled WGS sequence"/>
</dbReference>
<evidence type="ECO:0000259" key="12">
    <source>
        <dbReference type="PROSITE" id="PS52015"/>
    </source>
</evidence>
<evidence type="ECO:0000256" key="6">
    <source>
        <dbReference type="ARBA" id="ARBA00022692"/>
    </source>
</evidence>
<keyword evidence="10" id="KW-0735">Signal-anchor</keyword>
<sequence>MNYAQPKPPARRLLGIGVAVLVHALILYALLSGLANRVATIIQAPIETRIIEEIKPPPPPPPPARKIAPPPRPVVQPKPYVPPPEVPVPVTPQPNAIVAQSANPVETAPVAPPAPPAPPVSKPVAGNVGVVCPNSAQVRADIRYPREALRDNLTGNVLIEFVVGTDGRVKQLRVARSAAPSLDRAAENAVRQFQCVAQGQEVRVQVPFDFQLN</sequence>
<dbReference type="GO" id="GO:0098797">
    <property type="term" value="C:plasma membrane protein complex"/>
    <property type="evidence" value="ECO:0007669"/>
    <property type="project" value="TreeGrafter"/>
</dbReference>
<dbReference type="SUPFAM" id="SSF74653">
    <property type="entry name" value="TolA/TonB C-terminal domain"/>
    <property type="match status" value="1"/>
</dbReference>
<proteinExistence type="inferred from homology"/>
<dbReference type="InterPro" id="IPR006260">
    <property type="entry name" value="TonB/TolA_C"/>
</dbReference>
<dbReference type="Pfam" id="PF03544">
    <property type="entry name" value="TonB_C"/>
    <property type="match status" value="1"/>
</dbReference>
<keyword evidence="5 10" id="KW-0997">Cell inner membrane</keyword>
<reference evidence="13 14" key="1">
    <citation type="submission" date="2019-08" db="EMBL/GenBank/DDBJ databases">
        <authorList>
            <person name="Peeters C."/>
        </authorList>
    </citation>
    <scope>NUCLEOTIDE SEQUENCE [LARGE SCALE GENOMIC DNA]</scope>
    <source>
        <strain evidence="13 14">LMG 31116</strain>
    </source>
</reference>
<dbReference type="PRINTS" id="PR01374">
    <property type="entry name" value="TONBPROTEIN"/>
</dbReference>
<evidence type="ECO:0000256" key="11">
    <source>
        <dbReference type="SAM" id="MobiDB-lite"/>
    </source>
</evidence>
<dbReference type="InterPro" id="IPR003538">
    <property type="entry name" value="TonB"/>
</dbReference>
<evidence type="ECO:0000256" key="4">
    <source>
        <dbReference type="ARBA" id="ARBA00022475"/>
    </source>
</evidence>
<gene>
    <name evidence="13" type="ORF">PMO31116_04339</name>
</gene>
<dbReference type="PANTHER" id="PTHR33446">
    <property type="entry name" value="PROTEIN TONB-RELATED"/>
    <property type="match status" value="1"/>
</dbReference>
<evidence type="ECO:0000256" key="1">
    <source>
        <dbReference type="ARBA" id="ARBA00004383"/>
    </source>
</evidence>
<evidence type="ECO:0000256" key="3">
    <source>
        <dbReference type="ARBA" id="ARBA00022448"/>
    </source>
</evidence>
<keyword evidence="9 10" id="KW-0472">Membrane</keyword>
<evidence type="ECO:0000256" key="10">
    <source>
        <dbReference type="RuleBase" id="RU362123"/>
    </source>
</evidence>
<feature type="region of interest" description="Disordered" evidence="11">
    <location>
        <begin position="52"/>
        <end position="78"/>
    </location>
</feature>
<keyword evidence="8 10" id="KW-1133">Transmembrane helix</keyword>
<keyword evidence="6 10" id="KW-0812">Transmembrane</keyword>
<dbReference type="EMBL" id="CABPSD010000018">
    <property type="protein sequence ID" value="VVE45417.1"/>
    <property type="molecule type" value="Genomic_DNA"/>
</dbReference>
<dbReference type="Gene3D" id="3.30.1150.10">
    <property type="match status" value="1"/>
</dbReference>
<evidence type="ECO:0000256" key="8">
    <source>
        <dbReference type="ARBA" id="ARBA00022989"/>
    </source>
</evidence>
<comment type="function">
    <text evidence="10">Interacts with outer membrane receptor proteins that carry out high-affinity binding and energy dependent uptake into the periplasmic space of specific substrates. It could act to transduce energy from the cytoplasmic membrane to specific energy-requiring processes in the outer membrane, resulting in the release into the periplasm of ligands bound by these outer membrane proteins.</text>
</comment>